<accession>A0ABR1APY9</accession>
<dbReference type="CDD" id="cd08061">
    <property type="entry name" value="MPN_NPL4"/>
    <property type="match status" value="1"/>
</dbReference>
<evidence type="ECO:0000256" key="1">
    <source>
        <dbReference type="ARBA" id="ARBA00011025"/>
    </source>
</evidence>
<dbReference type="Pfam" id="PF11543">
    <property type="entry name" value="UN_NPL4"/>
    <property type="match status" value="1"/>
</dbReference>
<evidence type="ECO:0000313" key="4">
    <source>
        <dbReference type="EMBL" id="KAK6623938.1"/>
    </source>
</evidence>
<evidence type="ECO:0000313" key="5">
    <source>
        <dbReference type="Proteomes" id="UP001359485"/>
    </source>
</evidence>
<dbReference type="InterPro" id="IPR016563">
    <property type="entry name" value="Npl4"/>
</dbReference>
<feature type="compositionally biased region" description="Polar residues" evidence="2">
    <location>
        <begin position="86"/>
        <end position="114"/>
    </location>
</feature>
<dbReference type="Proteomes" id="UP001359485">
    <property type="component" value="Unassembled WGS sequence"/>
</dbReference>
<organism evidence="4 5">
    <name type="scientific">Polyplax serrata</name>
    <name type="common">Common mouse louse</name>
    <dbReference type="NCBI Taxonomy" id="468196"/>
    <lineage>
        <taxon>Eukaryota</taxon>
        <taxon>Metazoa</taxon>
        <taxon>Ecdysozoa</taxon>
        <taxon>Arthropoda</taxon>
        <taxon>Hexapoda</taxon>
        <taxon>Insecta</taxon>
        <taxon>Pterygota</taxon>
        <taxon>Neoptera</taxon>
        <taxon>Paraneoptera</taxon>
        <taxon>Psocodea</taxon>
        <taxon>Troctomorpha</taxon>
        <taxon>Phthiraptera</taxon>
        <taxon>Anoplura</taxon>
        <taxon>Polyplacidae</taxon>
        <taxon>Polyplax</taxon>
    </lineage>
</organism>
<keyword evidence="5" id="KW-1185">Reference proteome</keyword>
<dbReference type="InterPro" id="IPR037518">
    <property type="entry name" value="MPN"/>
</dbReference>
<dbReference type="InterPro" id="IPR007716">
    <property type="entry name" value="NPL4_Zn-bd_put"/>
</dbReference>
<dbReference type="PROSITE" id="PS50249">
    <property type="entry name" value="MPN"/>
    <property type="match status" value="1"/>
</dbReference>
<dbReference type="EMBL" id="JAWJWF010000046">
    <property type="protein sequence ID" value="KAK6623938.1"/>
    <property type="molecule type" value="Genomic_DNA"/>
</dbReference>
<feature type="domain" description="MPN" evidence="3">
    <location>
        <begin position="242"/>
        <end position="379"/>
    </location>
</feature>
<dbReference type="InterPro" id="IPR029071">
    <property type="entry name" value="Ubiquitin-like_domsf"/>
</dbReference>
<dbReference type="InterPro" id="IPR007717">
    <property type="entry name" value="NPL4_C"/>
</dbReference>
<reference evidence="4 5" key="1">
    <citation type="submission" date="2023-09" db="EMBL/GenBank/DDBJ databases">
        <title>Genomes of two closely related lineages of the louse Polyplax serrata with different host specificities.</title>
        <authorList>
            <person name="Martinu J."/>
            <person name="Tarabai H."/>
            <person name="Stefka J."/>
            <person name="Hypsa V."/>
        </authorList>
    </citation>
    <scope>NUCLEOTIDE SEQUENCE [LARGE SCALE GENOMIC DNA]</scope>
    <source>
        <strain evidence="4">98ZLc_SE</strain>
    </source>
</reference>
<dbReference type="SUPFAM" id="SSF54236">
    <property type="entry name" value="Ubiquitin-like"/>
    <property type="match status" value="1"/>
</dbReference>
<comment type="similarity">
    <text evidence="1">Belongs to the NPL4 family.</text>
</comment>
<dbReference type="InterPro" id="IPR024682">
    <property type="entry name" value="Npl4_Ub-like_dom"/>
</dbReference>
<proteinExistence type="inferred from homology"/>
<dbReference type="Pfam" id="PF05021">
    <property type="entry name" value="NPL4"/>
    <property type="match status" value="1"/>
</dbReference>
<name>A0ABR1APY9_POLSC</name>
<dbReference type="Pfam" id="PF05020">
    <property type="entry name" value="zf-NPL4"/>
    <property type="match status" value="1"/>
</dbReference>
<evidence type="ECO:0000259" key="3">
    <source>
        <dbReference type="PROSITE" id="PS50249"/>
    </source>
</evidence>
<sequence>MSKSNIFILRIQSPEGTKRIEIDKSETTITLYERVHDVFNLTGYRFVLYKEKGHKGELVSSKSKTLVSCGLKHGDMIYMTPSNGTLMRSAEAGSSESNTTNRSSMPGTSGSATSKIRVGSLQIEEDEVDLILWKQDGKIQRQKDEKLCRHGANACCVHCSPLEPFDENYLQEQNIKHLSFHSYLRKLTGGVDRGKFLALENISCSIKTGCKEHPPWPRGICTKCQPNAITLNRQEYRHTDNVMFENAHLVERFLNYWRSSGFQRVGFLYGRYETHSDVPLGIRATVAAIYEPPQEGSKDSITILPDDREQIVEELARHLGLVRVGWIFTDLIADDIQKGTVKHVRNIESHFLSAQECITAGYLQNQRPNPCRFSSTGYFGSKFVTVCVTGDASKQVHMEGYQVSGQCMALVRDGCLVPTKDAPELGYIADTSDKKFVPDVFYKVSLLQYLFSYSSNIIILMINTKVGTIQQIRWPCCKGHI</sequence>
<protein>
    <recommendedName>
        <fullName evidence="3">MPN domain-containing protein</fullName>
    </recommendedName>
</protein>
<dbReference type="PANTHER" id="PTHR12710">
    <property type="entry name" value="NUCLEAR PROTEIN LOCALIZATION 4"/>
    <property type="match status" value="1"/>
</dbReference>
<dbReference type="PANTHER" id="PTHR12710:SF0">
    <property type="entry name" value="NUCLEAR PROTEIN LOCALIZATION PROTEIN 4 HOMOLOG"/>
    <property type="match status" value="1"/>
</dbReference>
<evidence type="ECO:0000256" key="2">
    <source>
        <dbReference type="SAM" id="MobiDB-lite"/>
    </source>
</evidence>
<dbReference type="PIRSF" id="PIRSF010052">
    <property type="entry name" value="Polyub_prc_Npl4"/>
    <property type="match status" value="1"/>
</dbReference>
<comment type="caution">
    <text evidence="4">The sequence shown here is derived from an EMBL/GenBank/DDBJ whole genome shotgun (WGS) entry which is preliminary data.</text>
</comment>
<dbReference type="Gene3D" id="3.40.140.10">
    <property type="entry name" value="Cytidine Deaminase, domain 2"/>
    <property type="match status" value="1"/>
</dbReference>
<feature type="region of interest" description="Disordered" evidence="2">
    <location>
        <begin position="86"/>
        <end position="116"/>
    </location>
</feature>
<gene>
    <name evidence="4" type="ORF">RUM44_010794</name>
</gene>
<dbReference type="Gene3D" id="3.10.20.90">
    <property type="entry name" value="Phosphatidylinositol 3-kinase Catalytic Subunit, Chain A, domain 1"/>
    <property type="match status" value="1"/>
</dbReference>